<name>A0A8H5FN46_9AGAR</name>
<organism evidence="5 6">
    <name type="scientific">Tetrapyrgos nigripes</name>
    <dbReference type="NCBI Taxonomy" id="182062"/>
    <lineage>
        <taxon>Eukaryota</taxon>
        <taxon>Fungi</taxon>
        <taxon>Dikarya</taxon>
        <taxon>Basidiomycota</taxon>
        <taxon>Agaricomycotina</taxon>
        <taxon>Agaricomycetes</taxon>
        <taxon>Agaricomycetidae</taxon>
        <taxon>Agaricales</taxon>
        <taxon>Marasmiineae</taxon>
        <taxon>Marasmiaceae</taxon>
        <taxon>Tetrapyrgos</taxon>
    </lineage>
</organism>
<dbReference type="InterPro" id="IPR001650">
    <property type="entry name" value="Helicase_C-like"/>
</dbReference>
<dbReference type="CDD" id="cd18793">
    <property type="entry name" value="SF2_C_SNF"/>
    <property type="match status" value="1"/>
</dbReference>
<dbReference type="PANTHER" id="PTHR45623:SF17">
    <property type="entry name" value="CHROMODOMAIN-HELICASE-DNA-BINDING PROTEIN 3-RELATED"/>
    <property type="match status" value="1"/>
</dbReference>
<comment type="caution">
    <text evidence="5">The sequence shown here is derived from an EMBL/GenBank/DDBJ whole genome shotgun (WGS) entry which is preliminary data.</text>
</comment>
<feature type="region of interest" description="Disordered" evidence="3">
    <location>
        <begin position="403"/>
        <end position="473"/>
    </location>
</feature>
<keyword evidence="6" id="KW-1185">Reference proteome</keyword>
<dbReference type="InterPro" id="IPR027417">
    <property type="entry name" value="P-loop_NTPase"/>
</dbReference>
<dbReference type="Pfam" id="PF00271">
    <property type="entry name" value="Helicase_C"/>
    <property type="match status" value="1"/>
</dbReference>
<dbReference type="Proteomes" id="UP000559256">
    <property type="component" value="Unassembled WGS sequence"/>
</dbReference>
<dbReference type="GO" id="GO:0000785">
    <property type="term" value="C:chromatin"/>
    <property type="evidence" value="ECO:0007669"/>
    <property type="project" value="TreeGrafter"/>
</dbReference>
<dbReference type="GO" id="GO:0140658">
    <property type="term" value="F:ATP-dependent chromatin remodeler activity"/>
    <property type="evidence" value="ECO:0007669"/>
    <property type="project" value="TreeGrafter"/>
</dbReference>
<dbReference type="PROSITE" id="PS51194">
    <property type="entry name" value="HELICASE_CTER"/>
    <property type="match status" value="1"/>
</dbReference>
<keyword evidence="1" id="KW-0378">Hydrolase</keyword>
<dbReference type="OrthoDB" id="5857104at2759"/>
<dbReference type="AlphaFoldDB" id="A0A8H5FN46"/>
<dbReference type="GO" id="GO:0016887">
    <property type="term" value="F:ATP hydrolysis activity"/>
    <property type="evidence" value="ECO:0007669"/>
    <property type="project" value="TreeGrafter"/>
</dbReference>
<keyword evidence="2" id="KW-0539">Nucleus</keyword>
<protein>
    <recommendedName>
        <fullName evidence="4">Helicase C-terminal domain-containing protein</fullName>
    </recommendedName>
</protein>
<dbReference type="SUPFAM" id="SSF52540">
    <property type="entry name" value="P-loop containing nucleoside triphosphate hydrolases"/>
    <property type="match status" value="1"/>
</dbReference>
<dbReference type="EMBL" id="JAACJM010000143">
    <property type="protein sequence ID" value="KAF5343300.1"/>
    <property type="molecule type" value="Genomic_DNA"/>
</dbReference>
<sequence>MLFCSNLSSFTTSPGRNLEILESLNESGNPPSATKRSNHEIFHLKKRTGKMIDASAKLRLLKSSLPKLKSRGHRVLLFSQFVITLNIVEDFLVGENYKFLRLDGNTPGFQRQKDIDEFNRPGSDIFIYLLTTRAGGASINLATADIIIVLDPDFNPHQDMQAIARSYRFGQTKKCLVFKMTVKYGVQALFESDEGSAKDIVYTDNDLDSLIEKAEKEGQVDDKTQKEASSCNLCGQHHGDGECSMLESSENLVEYREMLMVHAEDESWENRSAAIQAIDKLLYQRGDGHLLVGQPFHLVQGPLLGAKEKVKVPGQTPVQIPAKPLLAAPHTSNNAQVQHVTGPSLMTNTASKTTIPSNSVLQPQGHHDAGRPSLTNTVPHSIASNSGLMPRSQAQVNIAGPWRTTHTASQTASQTANTSKGVMMPLPPPPGQPVAGTSSSQHLLPPHGFKRPFSPTSLPQAPNKRPKKSEDACAVCRTRPLSSHCGGS</sequence>
<gene>
    <name evidence="5" type="ORF">D9758_016505</name>
</gene>
<evidence type="ECO:0000313" key="5">
    <source>
        <dbReference type="EMBL" id="KAF5343300.1"/>
    </source>
</evidence>
<dbReference type="SMART" id="SM00490">
    <property type="entry name" value="HELICc"/>
    <property type="match status" value="1"/>
</dbReference>
<dbReference type="GO" id="GO:0003682">
    <property type="term" value="F:chromatin binding"/>
    <property type="evidence" value="ECO:0007669"/>
    <property type="project" value="TreeGrafter"/>
</dbReference>
<proteinExistence type="predicted"/>
<evidence type="ECO:0000313" key="6">
    <source>
        <dbReference type="Proteomes" id="UP000559256"/>
    </source>
</evidence>
<feature type="compositionally biased region" description="Low complexity" evidence="3">
    <location>
        <begin position="404"/>
        <end position="419"/>
    </location>
</feature>
<dbReference type="Gene3D" id="3.40.50.300">
    <property type="entry name" value="P-loop containing nucleotide triphosphate hydrolases"/>
    <property type="match status" value="1"/>
</dbReference>
<feature type="region of interest" description="Disordered" evidence="3">
    <location>
        <begin position="346"/>
        <end position="390"/>
    </location>
</feature>
<feature type="compositionally biased region" description="Polar residues" evidence="3">
    <location>
        <begin position="373"/>
        <end position="390"/>
    </location>
</feature>
<dbReference type="PANTHER" id="PTHR45623">
    <property type="entry name" value="CHROMODOMAIN-HELICASE-DNA-BINDING PROTEIN 3-RELATED-RELATED"/>
    <property type="match status" value="1"/>
</dbReference>
<evidence type="ECO:0000256" key="3">
    <source>
        <dbReference type="SAM" id="MobiDB-lite"/>
    </source>
</evidence>
<evidence type="ECO:0000256" key="1">
    <source>
        <dbReference type="ARBA" id="ARBA00022801"/>
    </source>
</evidence>
<feature type="compositionally biased region" description="Polar residues" evidence="3">
    <location>
        <begin position="346"/>
        <end position="362"/>
    </location>
</feature>
<evidence type="ECO:0000259" key="4">
    <source>
        <dbReference type="PROSITE" id="PS51194"/>
    </source>
</evidence>
<accession>A0A8H5FN46</accession>
<dbReference type="InterPro" id="IPR049730">
    <property type="entry name" value="SNF2/RAD54-like_C"/>
</dbReference>
<reference evidence="5 6" key="1">
    <citation type="journal article" date="2020" name="ISME J.">
        <title>Uncovering the hidden diversity of litter-decomposition mechanisms in mushroom-forming fungi.</title>
        <authorList>
            <person name="Floudas D."/>
            <person name="Bentzer J."/>
            <person name="Ahren D."/>
            <person name="Johansson T."/>
            <person name="Persson P."/>
            <person name="Tunlid A."/>
        </authorList>
    </citation>
    <scope>NUCLEOTIDE SEQUENCE [LARGE SCALE GENOMIC DNA]</scope>
    <source>
        <strain evidence="5 6">CBS 291.85</strain>
    </source>
</reference>
<feature type="domain" description="Helicase C-terminal" evidence="4">
    <location>
        <begin position="60"/>
        <end position="208"/>
    </location>
</feature>
<dbReference type="GO" id="GO:0042393">
    <property type="term" value="F:histone binding"/>
    <property type="evidence" value="ECO:0007669"/>
    <property type="project" value="TreeGrafter"/>
</dbReference>
<dbReference type="GO" id="GO:0005634">
    <property type="term" value="C:nucleus"/>
    <property type="evidence" value="ECO:0007669"/>
    <property type="project" value="TreeGrafter"/>
</dbReference>
<evidence type="ECO:0000256" key="2">
    <source>
        <dbReference type="ARBA" id="ARBA00023242"/>
    </source>
</evidence>
<dbReference type="GO" id="GO:0003677">
    <property type="term" value="F:DNA binding"/>
    <property type="evidence" value="ECO:0007669"/>
    <property type="project" value="TreeGrafter"/>
</dbReference>